<keyword evidence="10 16" id="KW-0269">Exonuclease</keyword>
<dbReference type="SMART" id="SM00482">
    <property type="entry name" value="POLAc"/>
    <property type="match status" value="1"/>
</dbReference>
<dbReference type="GO" id="GO:0003887">
    <property type="term" value="F:DNA-directed DNA polymerase activity"/>
    <property type="evidence" value="ECO:0007669"/>
    <property type="project" value="UniProtKB-UniRule"/>
</dbReference>
<dbReference type="InterPro" id="IPR020046">
    <property type="entry name" value="5-3_exonucl_a-hlix_arch_N"/>
</dbReference>
<dbReference type="InterPro" id="IPR018320">
    <property type="entry name" value="DNA_polymerase_1"/>
</dbReference>
<dbReference type="InterPro" id="IPR043502">
    <property type="entry name" value="DNA/RNA_pol_sf"/>
</dbReference>
<dbReference type="OrthoDB" id="9806424at2"/>
<evidence type="ECO:0000259" key="19">
    <source>
        <dbReference type="SMART" id="SM00482"/>
    </source>
</evidence>
<keyword evidence="6 16" id="KW-0235">DNA replication</keyword>
<evidence type="ECO:0000256" key="13">
    <source>
        <dbReference type="ARBA" id="ARBA00023204"/>
    </source>
</evidence>
<dbReference type="InterPro" id="IPR012337">
    <property type="entry name" value="RNaseH-like_sf"/>
</dbReference>
<evidence type="ECO:0000256" key="3">
    <source>
        <dbReference type="ARBA" id="ARBA00020311"/>
    </source>
</evidence>
<dbReference type="InterPro" id="IPR036397">
    <property type="entry name" value="RNaseH_sf"/>
</dbReference>
<keyword evidence="5 16" id="KW-0548">Nucleotidyltransferase</keyword>
<reference evidence="21" key="1">
    <citation type="journal article" date="2010" name="Stand. Genomic Sci.">
        <title>Complete genome sequence of 'Thermobaculum terrenum' type strain (YNP1).</title>
        <authorList>
            <person name="Kiss H."/>
            <person name="Cleland D."/>
            <person name="Lapidus A."/>
            <person name="Lucas S."/>
            <person name="Glavina Del Rio T."/>
            <person name="Nolan M."/>
            <person name="Tice H."/>
            <person name="Han C."/>
            <person name="Goodwin L."/>
            <person name="Pitluck S."/>
            <person name="Liolios K."/>
            <person name="Ivanova N."/>
            <person name="Mavromatis K."/>
            <person name="Ovchinnikova G."/>
            <person name="Pati A."/>
            <person name="Chen A."/>
            <person name="Palaniappan K."/>
            <person name="Land M."/>
            <person name="Hauser L."/>
            <person name="Chang Y."/>
            <person name="Jeffries C."/>
            <person name="Lu M."/>
            <person name="Brettin T."/>
            <person name="Detter J."/>
            <person name="Goker M."/>
            <person name="Tindall B."/>
            <person name="Beck B."/>
            <person name="McDermott T."/>
            <person name="Woyke T."/>
            <person name="Bristow J."/>
            <person name="Eisen J."/>
            <person name="Markowitz V."/>
            <person name="Hugenholtz P."/>
            <person name="Kyrpides N."/>
            <person name="Klenk H."/>
            <person name="Cheng J."/>
        </authorList>
    </citation>
    <scope>NUCLEOTIDE SEQUENCE [LARGE SCALE GENOMIC DNA]</scope>
    <source>
        <strain evidence="21">ATCC BAA-798 / YNP1</strain>
    </source>
</reference>
<keyword evidence="9 16" id="KW-0378">Hydrolase</keyword>
<dbReference type="GO" id="GO:0006261">
    <property type="term" value="P:DNA-templated DNA replication"/>
    <property type="evidence" value="ECO:0007669"/>
    <property type="project" value="UniProtKB-UniRule"/>
</dbReference>
<evidence type="ECO:0000256" key="14">
    <source>
        <dbReference type="ARBA" id="ARBA00049244"/>
    </source>
</evidence>
<dbReference type="Gene3D" id="1.10.150.20">
    <property type="entry name" value="5' to 3' exonuclease, C-terminal subdomain"/>
    <property type="match status" value="2"/>
</dbReference>
<comment type="function">
    <text evidence="16">In addition to polymerase activity, this DNA polymerase exhibits 3'-5' and 5'-3' exonuclease activity.</text>
</comment>
<dbReference type="CDD" id="cd09898">
    <property type="entry name" value="H3TH_53EXO"/>
    <property type="match status" value="1"/>
</dbReference>
<accession>D1CFH6</accession>
<organism evidence="20 21">
    <name type="scientific">Thermobaculum terrenum (strain ATCC BAA-798 / CCMEE 7001 / YNP1)</name>
    <dbReference type="NCBI Taxonomy" id="525904"/>
    <lineage>
        <taxon>Bacteria</taxon>
        <taxon>Bacillati</taxon>
        <taxon>Chloroflexota</taxon>
        <taxon>Chloroflexia</taxon>
        <taxon>Candidatus Thermobaculales</taxon>
        <taxon>Candidatus Thermobaculaceae</taxon>
        <taxon>Thermobaculum</taxon>
    </lineage>
</organism>
<evidence type="ECO:0000256" key="1">
    <source>
        <dbReference type="ARBA" id="ARBA00007705"/>
    </source>
</evidence>
<dbReference type="KEGG" id="ttr:Tter_0765"/>
<evidence type="ECO:0000313" key="21">
    <source>
        <dbReference type="Proteomes" id="UP000000323"/>
    </source>
</evidence>
<dbReference type="Gene3D" id="3.30.70.370">
    <property type="match status" value="1"/>
</dbReference>
<dbReference type="InterPro" id="IPR019760">
    <property type="entry name" value="DNA-dir_DNA_pol_A_CS"/>
</dbReference>
<dbReference type="CDD" id="cd09859">
    <property type="entry name" value="PIN_53EXO"/>
    <property type="match status" value="1"/>
</dbReference>
<gene>
    <name evidence="16" type="primary">polA</name>
    <name evidence="20" type="ordered locus">Tter_0765</name>
</gene>
<dbReference type="CDD" id="cd06139">
    <property type="entry name" value="DNA_polA_I_Ecoli_like_exo"/>
    <property type="match status" value="1"/>
</dbReference>
<dbReference type="EC" id="2.7.7.7" evidence="2 15"/>
<dbReference type="eggNOG" id="COG0749">
    <property type="taxonomic scope" value="Bacteria"/>
</dbReference>
<dbReference type="Pfam" id="PF01612">
    <property type="entry name" value="DNA_pol_A_exo1"/>
    <property type="match status" value="1"/>
</dbReference>
<dbReference type="GO" id="GO:0008408">
    <property type="term" value="F:3'-5' exonuclease activity"/>
    <property type="evidence" value="ECO:0007669"/>
    <property type="project" value="UniProtKB-UniRule"/>
</dbReference>
<dbReference type="InterPro" id="IPR002298">
    <property type="entry name" value="DNA_polymerase_A"/>
</dbReference>
<dbReference type="FunFam" id="1.20.1060.10:FF:000001">
    <property type="entry name" value="DNA polymerase I"/>
    <property type="match status" value="1"/>
</dbReference>
<dbReference type="SUPFAM" id="SSF88723">
    <property type="entry name" value="PIN domain-like"/>
    <property type="match status" value="1"/>
</dbReference>
<dbReference type="SMART" id="SM00279">
    <property type="entry name" value="HhH2"/>
    <property type="match status" value="1"/>
</dbReference>
<dbReference type="NCBIfam" id="TIGR00593">
    <property type="entry name" value="pola"/>
    <property type="match status" value="1"/>
</dbReference>
<dbReference type="SUPFAM" id="SSF47807">
    <property type="entry name" value="5' to 3' exonuclease, C-terminal subdomain"/>
    <property type="match status" value="1"/>
</dbReference>
<dbReference type="PROSITE" id="PS00447">
    <property type="entry name" value="DNA_POLYMERASE_A"/>
    <property type="match status" value="1"/>
</dbReference>
<dbReference type="GO" id="GO:0008409">
    <property type="term" value="F:5'-3' exonuclease activity"/>
    <property type="evidence" value="ECO:0007669"/>
    <property type="project" value="UniProtKB-UniRule"/>
</dbReference>
<dbReference type="InterPro" id="IPR002421">
    <property type="entry name" value="5-3_exonuclease"/>
</dbReference>
<dbReference type="Pfam" id="PF01367">
    <property type="entry name" value="5_3_exonuc"/>
    <property type="match status" value="1"/>
</dbReference>
<dbReference type="PRINTS" id="PR00868">
    <property type="entry name" value="DNAPOLI"/>
</dbReference>
<dbReference type="InterPro" id="IPR001098">
    <property type="entry name" value="DNA-dir_DNA_pol_A_palm_dom"/>
</dbReference>
<dbReference type="Gene3D" id="1.20.1060.10">
    <property type="entry name" value="Taq DNA Polymerase, Chain T, domain 4"/>
    <property type="match status" value="1"/>
</dbReference>
<evidence type="ECO:0000259" key="17">
    <source>
        <dbReference type="SMART" id="SM00474"/>
    </source>
</evidence>
<dbReference type="eggNOG" id="COG0258">
    <property type="taxonomic scope" value="Bacteria"/>
</dbReference>
<keyword evidence="13 16" id="KW-0234">DNA repair</keyword>
<dbReference type="SMART" id="SM00475">
    <property type="entry name" value="53EXOc"/>
    <property type="match status" value="1"/>
</dbReference>
<keyword evidence="7" id="KW-0540">Nuclease</keyword>
<dbReference type="PANTHER" id="PTHR10133:SF27">
    <property type="entry name" value="DNA POLYMERASE NU"/>
    <property type="match status" value="1"/>
</dbReference>
<evidence type="ECO:0000256" key="8">
    <source>
        <dbReference type="ARBA" id="ARBA00022763"/>
    </source>
</evidence>
<evidence type="ECO:0000256" key="6">
    <source>
        <dbReference type="ARBA" id="ARBA00022705"/>
    </source>
</evidence>
<dbReference type="FunFam" id="3.40.50.1010:FF:000001">
    <property type="entry name" value="DNA polymerase I"/>
    <property type="match status" value="1"/>
</dbReference>
<evidence type="ECO:0000256" key="10">
    <source>
        <dbReference type="ARBA" id="ARBA00022839"/>
    </source>
</evidence>
<keyword evidence="4 16" id="KW-0808">Transferase</keyword>
<keyword evidence="21" id="KW-1185">Reference proteome</keyword>
<evidence type="ECO:0000256" key="9">
    <source>
        <dbReference type="ARBA" id="ARBA00022801"/>
    </source>
</evidence>
<dbReference type="SUPFAM" id="SSF56672">
    <property type="entry name" value="DNA/RNA polymerases"/>
    <property type="match status" value="1"/>
</dbReference>
<dbReference type="GO" id="GO:0006302">
    <property type="term" value="P:double-strand break repair"/>
    <property type="evidence" value="ECO:0007669"/>
    <property type="project" value="TreeGrafter"/>
</dbReference>
<dbReference type="Proteomes" id="UP000000323">
    <property type="component" value="Chromosome 1"/>
</dbReference>
<feature type="domain" description="5'-3' exonuclease" evidence="18">
    <location>
        <begin position="7"/>
        <end position="267"/>
    </location>
</feature>
<keyword evidence="12 16" id="KW-0238">DNA-binding</keyword>
<dbReference type="GO" id="GO:0003677">
    <property type="term" value="F:DNA binding"/>
    <property type="evidence" value="ECO:0007669"/>
    <property type="project" value="UniProtKB-UniRule"/>
</dbReference>
<dbReference type="Pfam" id="PF02739">
    <property type="entry name" value="5_3_exonuc_N"/>
    <property type="match status" value="1"/>
</dbReference>
<evidence type="ECO:0000256" key="2">
    <source>
        <dbReference type="ARBA" id="ARBA00012417"/>
    </source>
</evidence>
<evidence type="ECO:0000256" key="16">
    <source>
        <dbReference type="RuleBase" id="RU004460"/>
    </source>
</evidence>
<dbReference type="InterPro" id="IPR036279">
    <property type="entry name" value="5-3_exonuclease_C_sf"/>
</dbReference>
<dbReference type="InterPro" id="IPR029060">
    <property type="entry name" value="PIN-like_dom_sf"/>
</dbReference>
<dbReference type="InterPro" id="IPR008918">
    <property type="entry name" value="HhH2"/>
</dbReference>
<evidence type="ECO:0000256" key="7">
    <source>
        <dbReference type="ARBA" id="ARBA00022722"/>
    </source>
</evidence>
<evidence type="ECO:0000259" key="18">
    <source>
        <dbReference type="SMART" id="SM00475"/>
    </source>
</evidence>
<dbReference type="FunFam" id="1.10.150.20:FF:000003">
    <property type="entry name" value="DNA polymerase I"/>
    <property type="match status" value="1"/>
</dbReference>
<dbReference type="SUPFAM" id="SSF53098">
    <property type="entry name" value="Ribonuclease H-like"/>
    <property type="match status" value="1"/>
</dbReference>
<dbReference type="SMART" id="SM00474">
    <property type="entry name" value="35EXOc"/>
    <property type="match status" value="1"/>
</dbReference>
<feature type="domain" description="3'-5' exonuclease" evidence="17">
    <location>
        <begin position="319"/>
        <end position="498"/>
    </location>
</feature>
<dbReference type="STRING" id="525904.Tter_0765"/>
<dbReference type="FunFam" id="1.10.150.20:FF:000002">
    <property type="entry name" value="DNA polymerase I"/>
    <property type="match status" value="1"/>
</dbReference>
<evidence type="ECO:0000256" key="5">
    <source>
        <dbReference type="ARBA" id="ARBA00022695"/>
    </source>
</evidence>
<comment type="similarity">
    <text evidence="1 16">Belongs to the DNA polymerase type-A family.</text>
</comment>
<evidence type="ECO:0000256" key="4">
    <source>
        <dbReference type="ARBA" id="ARBA00022679"/>
    </source>
</evidence>
<dbReference type="AlphaFoldDB" id="D1CFH6"/>
<dbReference type="CDD" id="cd08637">
    <property type="entry name" value="DNA_pol_A_pol_I_C"/>
    <property type="match status" value="1"/>
</dbReference>
<dbReference type="Gene3D" id="3.30.420.10">
    <property type="entry name" value="Ribonuclease H-like superfamily/Ribonuclease H"/>
    <property type="match status" value="1"/>
</dbReference>
<dbReference type="Gene3D" id="3.40.50.1010">
    <property type="entry name" value="5'-nuclease"/>
    <property type="match status" value="1"/>
</dbReference>
<dbReference type="InterPro" id="IPR020045">
    <property type="entry name" value="DNA_polI_H3TH"/>
</dbReference>
<evidence type="ECO:0000256" key="15">
    <source>
        <dbReference type="NCBIfam" id="TIGR00593"/>
    </source>
</evidence>
<proteinExistence type="inferred from homology"/>
<name>D1CFH6_THET1</name>
<sequence>MNEGCAVKVVLIDAYSLIYRAYHALPSDLATSKGEKTNAIYGFCNMLVQVINRENPDSIAVAFDVGKAFRHDEFVEYKAQRAPMPDDLQAQIGRVRQVIAAFDIPVYEVPGYEADDVIGSLAKKLSSQGHQVVIVTGDKDFLQLVSDSVSVVLPARGRFSEVQVYTPDLVRLQYGFDPRYIVDFKALMGDASDNIPGVPGVGEKTARSLIQTFGSLQNILENVDSIKPERIRNAIKEHQSQLIQNLRLATIVTDIDVDIEPVISHAWAPDMQKVNEIFRELEFRSLMYRLPKYFEPQNTSSEKVASVERNEQPQIQEKYEIVSDQESLRRLVRELLAKEYIAFDTETSGKNVMESDLVGVSFSPKAGIAYYVPINGFSDDGTKDLLDELSPLLEGGPKKIAHNAKFDYMALYKHGIRVSPLYFDTSIAAFLLNETSVGLKDLAATRLGIQMTTIDSLIGKGKNQKTMLEVSVDECARYACADADMTFRLFTMLEKEIVERKLQDLFYTLEMPLVPVLADMEMTGVAIDADALKSLSTKLYEQIRDIESQIYEIAGYEFNLKSPQQLSKFLFQDLGLKGIRKTSKGYSTDAATLEALSGQHPVIDLILSYRQLTKLKDTYVDALPLMVSRSTGRLHTNFSQTSAVTGRLASSDPNLQNIPIRSSLGKEVRKAFVAGSPEKNNAIFDEPSVLLSADYSQIELRVLAHVTDEPKLKEAFSRDIDIHALTASRLFGVPIESVDDNMRRMGKTINFGIIYGMSGFRLARDTGLEQREANLFVKRYMDQFPRVKAYFEQLIKEAEKKGYVETPLGRRRYLPDITSSNPQRREAARRAAINMPIQGMAADIIKQAMIDVHSALEREGIKAKMILQVHDELLFEVAESQLDRAAEVIVREMSTAFDLSVPLVVEAEYGPNWGEMTPIRKVSAGQEANA</sequence>
<dbReference type="EMBL" id="CP001825">
    <property type="protein sequence ID" value="ACZ41682.1"/>
    <property type="molecule type" value="Genomic_DNA"/>
</dbReference>
<comment type="catalytic activity">
    <reaction evidence="14 16">
        <text>DNA(n) + a 2'-deoxyribonucleoside 5'-triphosphate = DNA(n+1) + diphosphate</text>
        <dbReference type="Rhea" id="RHEA:22508"/>
        <dbReference type="Rhea" id="RHEA-COMP:17339"/>
        <dbReference type="Rhea" id="RHEA-COMP:17340"/>
        <dbReference type="ChEBI" id="CHEBI:33019"/>
        <dbReference type="ChEBI" id="CHEBI:61560"/>
        <dbReference type="ChEBI" id="CHEBI:173112"/>
        <dbReference type="EC" id="2.7.7.7"/>
    </reaction>
</comment>
<feature type="domain" description="DNA-directed DNA polymerase family A palm" evidence="19">
    <location>
        <begin position="665"/>
        <end position="881"/>
    </location>
</feature>
<dbReference type="HOGENOM" id="CLU_004675_0_0_0"/>
<evidence type="ECO:0000256" key="11">
    <source>
        <dbReference type="ARBA" id="ARBA00022932"/>
    </source>
</evidence>
<dbReference type="NCBIfam" id="NF004397">
    <property type="entry name" value="PRK05755.1"/>
    <property type="match status" value="1"/>
</dbReference>
<evidence type="ECO:0000313" key="20">
    <source>
        <dbReference type="EMBL" id="ACZ41682.1"/>
    </source>
</evidence>
<keyword evidence="8 16" id="KW-0227">DNA damage</keyword>
<dbReference type="PANTHER" id="PTHR10133">
    <property type="entry name" value="DNA POLYMERASE I"/>
    <property type="match status" value="1"/>
</dbReference>
<dbReference type="Pfam" id="PF00476">
    <property type="entry name" value="DNA_pol_A"/>
    <property type="match status" value="1"/>
</dbReference>
<dbReference type="InterPro" id="IPR002562">
    <property type="entry name" value="3'-5'_exonuclease_dom"/>
</dbReference>
<keyword evidence="11 16" id="KW-0239">DNA-directed DNA polymerase</keyword>
<protein>
    <recommendedName>
        <fullName evidence="3 15">DNA polymerase I</fullName>
        <ecNumber evidence="2 15">2.7.7.7</ecNumber>
    </recommendedName>
</protein>
<evidence type="ECO:0000256" key="12">
    <source>
        <dbReference type="ARBA" id="ARBA00023125"/>
    </source>
</evidence>